<dbReference type="AlphaFoldDB" id="A0A1I4BA49"/>
<organism evidence="2 3">
    <name type="scientific">Methylorubrum salsuginis</name>
    <dbReference type="NCBI Taxonomy" id="414703"/>
    <lineage>
        <taxon>Bacteria</taxon>
        <taxon>Pseudomonadati</taxon>
        <taxon>Pseudomonadota</taxon>
        <taxon>Alphaproteobacteria</taxon>
        <taxon>Hyphomicrobiales</taxon>
        <taxon>Methylobacteriaceae</taxon>
        <taxon>Methylorubrum</taxon>
    </lineage>
</organism>
<sequence length="99" mass="10346">MDGLCCSPSAKLVSSNSSGSRPGAGARPIPASIPASIPPSAAAFRRRAERCLRFADQLDLSADPSVPALRDMALEYEAAARALEMQPPRLADIPSPTAR</sequence>
<name>A0A1I4BA49_9HYPH</name>
<evidence type="ECO:0000256" key="1">
    <source>
        <dbReference type="SAM" id="MobiDB-lite"/>
    </source>
</evidence>
<accession>A0A1I4BA49</accession>
<keyword evidence="3" id="KW-1185">Reference proteome</keyword>
<feature type="compositionally biased region" description="Low complexity" evidence="1">
    <location>
        <begin position="19"/>
        <end position="37"/>
    </location>
</feature>
<dbReference type="EMBL" id="FOSV01000003">
    <property type="protein sequence ID" value="SFK65678.1"/>
    <property type="molecule type" value="Genomic_DNA"/>
</dbReference>
<reference evidence="3" key="1">
    <citation type="submission" date="2016-10" db="EMBL/GenBank/DDBJ databases">
        <authorList>
            <person name="Varghese N."/>
            <person name="Submissions S."/>
        </authorList>
    </citation>
    <scope>NUCLEOTIDE SEQUENCE [LARGE SCALE GENOMIC DNA]</scope>
    <source>
        <strain evidence="3">CGMCC 1.6474</strain>
    </source>
</reference>
<evidence type="ECO:0000313" key="2">
    <source>
        <dbReference type="EMBL" id="SFK65678.1"/>
    </source>
</evidence>
<proteinExistence type="predicted"/>
<protein>
    <submittedName>
        <fullName evidence="2">Uncharacterized protein</fullName>
    </submittedName>
</protein>
<gene>
    <name evidence="2" type="ORF">SAMN04488125_103116</name>
</gene>
<dbReference type="Proteomes" id="UP000198804">
    <property type="component" value="Unassembled WGS sequence"/>
</dbReference>
<feature type="region of interest" description="Disordered" evidence="1">
    <location>
        <begin position="1"/>
        <end position="37"/>
    </location>
</feature>
<evidence type="ECO:0000313" key="3">
    <source>
        <dbReference type="Proteomes" id="UP000198804"/>
    </source>
</evidence>